<organism evidence="1 2">
    <name type="scientific">Photobacterium kishitanii</name>
    <dbReference type="NCBI Taxonomy" id="318456"/>
    <lineage>
        <taxon>Bacteria</taxon>
        <taxon>Pseudomonadati</taxon>
        <taxon>Pseudomonadota</taxon>
        <taxon>Gammaproteobacteria</taxon>
        <taxon>Vibrionales</taxon>
        <taxon>Vibrionaceae</taxon>
        <taxon>Photobacterium</taxon>
    </lineage>
</organism>
<comment type="caution">
    <text evidence="1">The sequence shown here is derived from an EMBL/GenBank/DDBJ whole genome shotgun (WGS) entry which is preliminary data.</text>
</comment>
<dbReference type="GeneID" id="29944654"/>
<dbReference type="eggNOG" id="ENOG50348MH">
    <property type="taxonomic scope" value="Bacteria"/>
</dbReference>
<accession>A0A2T3KAJ6</accession>
<dbReference type="RefSeq" id="WP_036794450.1">
    <property type="nucleotide sequence ID" value="NZ_LN794352.1"/>
</dbReference>
<evidence type="ECO:0000313" key="1">
    <source>
        <dbReference type="EMBL" id="PSU88882.1"/>
    </source>
</evidence>
<name>A0A0B7JCA9_9GAMM</name>
<proteinExistence type="predicted"/>
<reference evidence="1 2" key="1">
    <citation type="submission" date="2018-01" db="EMBL/GenBank/DDBJ databases">
        <title>Whole genome sequencing of Histamine producing bacteria.</title>
        <authorList>
            <person name="Butler K."/>
        </authorList>
    </citation>
    <scope>NUCLEOTIDE SEQUENCE [LARGE SCALE GENOMIC DNA]</scope>
    <source>
        <strain evidence="1 2">FS-7.2</strain>
    </source>
</reference>
<accession>A0A0B7JCA9</accession>
<evidence type="ECO:0000313" key="2">
    <source>
        <dbReference type="Proteomes" id="UP000241426"/>
    </source>
</evidence>
<gene>
    <name evidence="1" type="ORF">C9J27_25045</name>
</gene>
<sequence length="160" mass="17855">MKKTLSALLTIAASYPAIAAPQIPSDAEIQGRNTYFITPYKATCDVIPVNQPTSNTAEEAMQLEQIFDKTLGYSLTLNAKGQAYIQLAIKEWNEKMVFAVNPDVKITIKGADINGQYITNKYCLEQNLALHHVNTHEWGSYLVELQGKPNQLISLRIVKE</sequence>
<dbReference type="AlphaFoldDB" id="A0A0B7JCA9"/>
<dbReference type="EMBL" id="PYNF01000050">
    <property type="protein sequence ID" value="PSU88882.1"/>
    <property type="molecule type" value="Genomic_DNA"/>
</dbReference>
<dbReference type="Proteomes" id="UP000241426">
    <property type="component" value="Unassembled WGS sequence"/>
</dbReference>
<protein>
    <submittedName>
        <fullName evidence="1">Uncharacterized protein</fullName>
    </submittedName>
</protein>